<dbReference type="NCBIfam" id="NF002794">
    <property type="entry name" value="PRK02925.1"/>
    <property type="match status" value="1"/>
</dbReference>
<comment type="pathway">
    <text evidence="2">Carbohydrate metabolism; pentose and glucuronate interconversion.</text>
</comment>
<dbReference type="GO" id="GO:0042840">
    <property type="term" value="P:D-glucuronate catabolic process"/>
    <property type="evidence" value="ECO:0007669"/>
    <property type="project" value="TreeGrafter"/>
</dbReference>
<proteinExistence type="inferred from homology"/>
<gene>
    <name evidence="8" type="ORF">BHAP_0121</name>
</gene>
<organism evidence="8 9">
    <name type="scientific">Bifidobacterium hapali</name>
    <dbReference type="NCBI Taxonomy" id="1630172"/>
    <lineage>
        <taxon>Bacteria</taxon>
        <taxon>Bacillati</taxon>
        <taxon>Actinomycetota</taxon>
        <taxon>Actinomycetes</taxon>
        <taxon>Bifidobacteriales</taxon>
        <taxon>Bifidobacteriaceae</taxon>
        <taxon>Bifidobacterium</taxon>
    </lineage>
</organism>
<dbReference type="PANTHER" id="PTHR30068">
    <property type="entry name" value="URONATE ISOMERASE"/>
    <property type="match status" value="1"/>
</dbReference>
<dbReference type="Gene3D" id="3.20.20.140">
    <property type="entry name" value="Metal-dependent hydrolases"/>
    <property type="match status" value="1"/>
</dbReference>
<dbReference type="Proteomes" id="UP000216074">
    <property type="component" value="Unassembled WGS sequence"/>
</dbReference>
<evidence type="ECO:0000256" key="7">
    <source>
        <dbReference type="SAM" id="MobiDB-lite"/>
    </source>
</evidence>
<comment type="similarity">
    <text evidence="3">Belongs to the metallo-dependent hydrolases superfamily. Uronate isomerase family.</text>
</comment>
<keyword evidence="6 8" id="KW-0413">Isomerase</keyword>
<dbReference type="EC" id="5.3.1.12" evidence="4"/>
<comment type="catalytic activity">
    <reaction evidence="1">
        <text>D-glucuronate = D-fructuronate</text>
        <dbReference type="Rhea" id="RHEA:13049"/>
        <dbReference type="ChEBI" id="CHEBI:58720"/>
        <dbReference type="ChEBI" id="CHEBI:59863"/>
        <dbReference type="EC" id="5.3.1.12"/>
    </reaction>
</comment>
<dbReference type="InterPro" id="IPR032466">
    <property type="entry name" value="Metal_Hydrolase"/>
</dbReference>
<dbReference type="Gene3D" id="1.10.2020.10">
    <property type="entry name" value="uronate isomerase, domain 2, chain A"/>
    <property type="match status" value="1"/>
</dbReference>
<dbReference type="GO" id="GO:0008880">
    <property type="term" value="F:glucuronate isomerase activity"/>
    <property type="evidence" value="ECO:0007669"/>
    <property type="project" value="UniProtKB-EC"/>
</dbReference>
<protein>
    <recommendedName>
        <fullName evidence="5">Uronate isomerase</fullName>
        <ecNumber evidence="4">5.3.1.12</ecNumber>
    </recommendedName>
</protein>
<dbReference type="GO" id="GO:0019698">
    <property type="term" value="P:D-galacturonate catabolic process"/>
    <property type="evidence" value="ECO:0007669"/>
    <property type="project" value="TreeGrafter"/>
</dbReference>
<name>A0A261G5V5_9BIFI</name>
<evidence type="ECO:0000313" key="9">
    <source>
        <dbReference type="Proteomes" id="UP000216074"/>
    </source>
</evidence>
<dbReference type="InterPro" id="IPR003766">
    <property type="entry name" value="Uronate_isomerase"/>
</dbReference>
<feature type="region of interest" description="Disordered" evidence="7">
    <location>
        <begin position="1"/>
        <end position="20"/>
    </location>
</feature>
<evidence type="ECO:0000256" key="3">
    <source>
        <dbReference type="ARBA" id="ARBA00008397"/>
    </source>
</evidence>
<evidence type="ECO:0000256" key="2">
    <source>
        <dbReference type="ARBA" id="ARBA00004892"/>
    </source>
</evidence>
<keyword evidence="9" id="KW-1185">Reference proteome</keyword>
<evidence type="ECO:0000256" key="1">
    <source>
        <dbReference type="ARBA" id="ARBA00001165"/>
    </source>
</evidence>
<evidence type="ECO:0000256" key="6">
    <source>
        <dbReference type="ARBA" id="ARBA00023235"/>
    </source>
</evidence>
<dbReference type="Pfam" id="PF02614">
    <property type="entry name" value="UxaC"/>
    <property type="match status" value="1"/>
</dbReference>
<reference evidence="8 9" key="1">
    <citation type="journal article" date="2017" name="BMC Genomics">
        <title>Comparative genomic and phylogenomic analyses of the Bifidobacteriaceae family.</title>
        <authorList>
            <person name="Lugli G.A."/>
            <person name="Milani C."/>
            <person name="Turroni F."/>
            <person name="Duranti S."/>
            <person name="Mancabelli L."/>
            <person name="Mangifesta M."/>
            <person name="Ferrario C."/>
            <person name="Modesto M."/>
            <person name="Mattarelli P."/>
            <person name="Jiri K."/>
            <person name="van Sinderen D."/>
            <person name="Ventura M."/>
        </authorList>
    </citation>
    <scope>NUCLEOTIDE SEQUENCE [LARGE SCALE GENOMIC DNA]</scope>
    <source>
        <strain evidence="8 9">DSM 100202</strain>
    </source>
</reference>
<evidence type="ECO:0000256" key="4">
    <source>
        <dbReference type="ARBA" id="ARBA00012546"/>
    </source>
</evidence>
<dbReference type="OrthoDB" id="9766564at2"/>
<dbReference type="RefSeq" id="WP_158216394.1">
    <property type="nucleotide sequence ID" value="NZ_MWWY01000004.1"/>
</dbReference>
<dbReference type="EMBL" id="MWWY01000004">
    <property type="protein sequence ID" value="OZG66593.1"/>
    <property type="molecule type" value="Genomic_DNA"/>
</dbReference>
<sequence length="472" mass="53054">MTQPVQFDLNPDRLLPPEQPTRDIARTLYESVKDLPIISPHGHVPISWFAEEQHFSDPTSLFITPDHYVTRVLHTQGVNLADLGVNQKNFTPEQARNAFLLFGKHWNAFAGTPMRYWFEDALYNVFGITKKFGPDTAGEIYDELNALLATDDFTTRKLVKKFNISFISTTDDPVDDLHLHDQVAADTAFGVRVAPCFRPDKYLEPGRVDWPELVAALGKVAGVDTSTYDGYVEAMRRRRLYFKEHGAVASDHSHADAGTARLTDAEARELYTQALKGSISTTDATRLRRHFVNDQARLAQTDGLTMTIHPAVYRNYDYRNFVAFGPDTGADIPDKVDFAAGLRPLLNEYGNNPDFHFVAFTMDETEYSRSLGPLAGFYPALYVGAPWWFIDAPEPILRYFQAVVTAAGFTKLSGFIDDTRALCSIPARHDMNRRLTSRFVASLVADHRLSLEEGLAIVHDAVETQPSKVFKL</sequence>
<accession>A0A261G5V5</accession>
<evidence type="ECO:0000256" key="5">
    <source>
        <dbReference type="ARBA" id="ARBA00020555"/>
    </source>
</evidence>
<dbReference type="UniPathway" id="UPA00246"/>
<evidence type="ECO:0000313" key="8">
    <source>
        <dbReference type="EMBL" id="OZG66593.1"/>
    </source>
</evidence>
<comment type="caution">
    <text evidence="8">The sequence shown here is derived from an EMBL/GenBank/DDBJ whole genome shotgun (WGS) entry which is preliminary data.</text>
</comment>
<dbReference type="AlphaFoldDB" id="A0A261G5V5"/>
<dbReference type="SUPFAM" id="SSF51556">
    <property type="entry name" value="Metallo-dependent hydrolases"/>
    <property type="match status" value="1"/>
</dbReference>
<dbReference type="PANTHER" id="PTHR30068:SF4">
    <property type="entry name" value="URONATE ISOMERASE"/>
    <property type="match status" value="1"/>
</dbReference>